<keyword evidence="1" id="KW-0732">Signal</keyword>
<proteinExistence type="predicted"/>
<dbReference type="AlphaFoldDB" id="A0A8T0D7V2"/>
<comment type="caution">
    <text evidence="2">The sequence shown here is derived from an EMBL/GenBank/DDBJ whole genome shotgun (WGS) entry which is preliminary data.</text>
</comment>
<evidence type="ECO:0000313" key="3">
    <source>
        <dbReference type="Proteomes" id="UP000699462"/>
    </source>
</evidence>
<evidence type="ECO:0000313" key="2">
    <source>
        <dbReference type="EMBL" id="KAF8563913.1"/>
    </source>
</evidence>
<evidence type="ECO:0008006" key="4">
    <source>
        <dbReference type="Google" id="ProtNLM"/>
    </source>
</evidence>
<dbReference type="Proteomes" id="UP000699462">
    <property type="component" value="Unassembled WGS sequence"/>
</dbReference>
<dbReference type="OrthoDB" id="10327053at2759"/>
<dbReference type="EMBL" id="JTDF01010293">
    <property type="protein sequence ID" value="KAF8563913.1"/>
    <property type="molecule type" value="Genomic_DNA"/>
</dbReference>
<keyword evidence="3" id="KW-1185">Reference proteome</keyword>
<accession>A0A8T0D7V2</accession>
<organism evidence="2 3">
    <name type="scientific">Paragonimus westermani</name>
    <dbReference type="NCBI Taxonomy" id="34504"/>
    <lineage>
        <taxon>Eukaryota</taxon>
        <taxon>Metazoa</taxon>
        <taxon>Spiralia</taxon>
        <taxon>Lophotrochozoa</taxon>
        <taxon>Platyhelminthes</taxon>
        <taxon>Trematoda</taxon>
        <taxon>Digenea</taxon>
        <taxon>Plagiorchiida</taxon>
        <taxon>Troglotremata</taxon>
        <taxon>Troglotrematidae</taxon>
        <taxon>Paragonimus</taxon>
    </lineage>
</organism>
<gene>
    <name evidence="2" type="ORF">P879_11065</name>
</gene>
<feature type="chain" id="PRO_5035763113" description="Tim10-like domain-containing protein" evidence="1">
    <location>
        <begin position="27"/>
        <end position="77"/>
    </location>
</feature>
<reference evidence="2 3" key="1">
    <citation type="submission" date="2019-07" db="EMBL/GenBank/DDBJ databases">
        <title>Annotation for the trematode Paragonimus westermani.</title>
        <authorList>
            <person name="Choi Y.-J."/>
        </authorList>
    </citation>
    <scope>NUCLEOTIDE SEQUENCE [LARGE SCALE GENOMIC DNA]</scope>
    <source>
        <strain evidence="2">180907_Pwestermani</strain>
    </source>
</reference>
<sequence>MLKTAHCGLLMVIFVTTCMLSTVTSARSPLLDRELFDECMQLCSYGLQTTEDLEQHCLDSCMSRIAKRGKFFMLGRK</sequence>
<evidence type="ECO:0000256" key="1">
    <source>
        <dbReference type="SAM" id="SignalP"/>
    </source>
</evidence>
<protein>
    <recommendedName>
        <fullName evidence="4">Tim10-like domain-containing protein</fullName>
    </recommendedName>
</protein>
<name>A0A8T0D7V2_9TREM</name>
<feature type="signal peptide" evidence="1">
    <location>
        <begin position="1"/>
        <end position="26"/>
    </location>
</feature>